<proteinExistence type="predicted"/>
<gene>
    <name evidence="2" type="ORF">BB560_005039</name>
</gene>
<dbReference type="OrthoDB" id="264795at2759"/>
<dbReference type="Pfam" id="PF03399">
    <property type="entry name" value="SAC3_GANP"/>
    <property type="match status" value="1"/>
</dbReference>
<feature type="domain" description="SAC3/GANP/THP3 conserved" evidence="1">
    <location>
        <begin position="39"/>
        <end position="278"/>
    </location>
</feature>
<sequence length="307" mass="35581">DLNAKLLGVFPPAESESNNIFDEIELISSNPDPQTLVQRLEEDFNYLINYLLKKSPSLQSVYRYLSYRIDIIQCNICTHNCSSFSAIQILERIVRYRIISIHIMNEASGFEVQKEFGKLQFTLNFLVGLYNFYRDRYKIFSPLTENESEMWSYYIVANMFSLNEESTQSIGPKMLKTDAIQRALEIFRIADSVLFCSRTSKSVDVPLLERTVIKFFAQVSNFKTPFLLACVAEYYFDVIRCLTLRALYTPTFSTCKKEYSIFKLSFMLGFQNIQECKLYFSLLNSNAACSSVELQVKNNEKSNSESK</sequence>
<dbReference type="PANTHER" id="PTHR12436">
    <property type="entry name" value="80 KDA MCM3-ASSOCIATED PROTEIN"/>
    <property type="match status" value="1"/>
</dbReference>
<dbReference type="AlphaFoldDB" id="A0A2T9Z7J9"/>
<dbReference type="PANTHER" id="PTHR12436:SF3">
    <property type="entry name" value="GERMINAL-CENTER ASSOCIATED NUCLEAR PROTEIN"/>
    <property type="match status" value="1"/>
</dbReference>
<dbReference type="Proteomes" id="UP000245609">
    <property type="component" value="Unassembled WGS sequence"/>
</dbReference>
<evidence type="ECO:0000313" key="3">
    <source>
        <dbReference type="Proteomes" id="UP000245609"/>
    </source>
</evidence>
<comment type="caution">
    <text evidence="2">The sequence shown here is derived from an EMBL/GenBank/DDBJ whole genome shotgun (WGS) entry which is preliminary data.</text>
</comment>
<reference evidence="2 3" key="1">
    <citation type="journal article" date="2018" name="MBio">
        <title>Comparative Genomics Reveals the Core Gene Toolbox for the Fungus-Insect Symbiosis.</title>
        <authorList>
            <person name="Wang Y."/>
            <person name="Stata M."/>
            <person name="Wang W."/>
            <person name="Stajich J.E."/>
            <person name="White M.M."/>
            <person name="Moncalvo J.M."/>
        </authorList>
    </citation>
    <scope>NUCLEOTIDE SEQUENCE [LARGE SCALE GENOMIC DNA]</scope>
    <source>
        <strain evidence="2 3">SC-DP-2</strain>
    </source>
</reference>
<evidence type="ECO:0000313" key="2">
    <source>
        <dbReference type="EMBL" id="PVV00576.1"/>
    </source>
</evidence>
<name>A0A2T9Z7J9_9FUNG</name>
<dbReference type="GO" id="GO:0005737">
    <property type="term" value="C:cytoplasm"/>
    <property type="evidence" value="ECO:0007669"/>
    <property type="project" value="TreeGrafter"/>
</dbReference>
<dbReference type="EMBL" id="MBFS01001885">
    <property type="protein sequence ID" value="PVV00576.1"/>
    <property type="molecule type" value="Genomic_DNA"/>
</dbReference>
<dbReference type="GO" id="GO:0006406">
    <property type="term" value="P:mRNA export from nucleus"/>
    <property type="evidence" value="ECO:0007669"/>
    <property type="project" value="TreeGrafter"/>
</dbReference>
<dbReference type="InterPro" id="IPR045107">
    <property type="entry name" value="SAC3/GANP/THP3"/>
</dbReference>
<keyword evidence="3" id="KW-1185">Reference proteome</keyword>
<organism evidence="2 3">
    <name type="scientific">Smittium megazygosporum</name>
    <dbReference type="NCBI Taxonomy" id="133381"/>
    <lineage>
        <taxon>Eukaryota</taxon>
        <taxon>Fungi</taxon>
        <taxon>Fungi incertae sedis</taxon>
        <taxon>Zoopagomycota</taxon>
        <taxon>Kickxellomycotina</taxon>
        <taxon>Harpellomycetes</taxon>
        <taxon>Harpellales</taxon>
        <taxon>Legeriomycetaceae</taxon>
        <taxon>Smittium</taxon>
    </lineage>
</organism>
<protein>
    <recommendedName>
        <fullName evidence="1">SAC3/GANP/THP3 conserved domain-containing protein</fullName>
    </recommendedName>
</protein>
<accession>A0A2T9Z7J9</accession>
<dbReference type="GO" id="GO:0070390">
    <property type="term" value="C:transcription export complex 2"/>
    <property type="evidence" value="ECO:0007669"/>
    <property type="project" value="TreeGrafter"/>
</dbReference>
<dbReference type="InterPro" id="IPR005062">
    <property type="entry name" value="SAC3/GANP/THP3_conserved"/>
</dbReference>
<dbReference type="STRING" id="133381.A0A2T9Z7J9"/>
<evidence type="ECO:0000259" key="1">
    <source>
        <dbReference type="Pfam" id="PF03399"/>
    </source>
</evidence>
<dbReference type="Gene3D" id="1.25.40.990">
    <property type="match status" value="1"/>
</dbReference>
<feature type="non-terminal residue" evidence="2">
    <location>
        <position position="1"/>
    </location>
</feature>